<dbReference type="Gene3D" id="1.10.3140.10">
    <property type="entry name" value="4-hydroxybutyryl-coa dehydratase, domain 1"/>
    <property type="match status" value="1"/>
</dbReference>
<keyword evidence="8" id="KW-1185">Reference proteome</keyword>
<dbReference type="PANTHER" id="PTHR36117">
    <property type="entry name" value="4-HYDROXYPHENYLACETATE 3-MONOOXYGENASE-RELATED"/>
    <property type="match status" value="1"/>
</dbReference>
<dbReference type="AlphaFoldDB" id="A0A1M5YC13"/>
<proteinExistence type="predicted"/>
<dbReference type="Gene3D" id="1.20.140.10">
    <property type="entry name" value="Butyryl-CoA Dehydrogenase, subunit A, domain 3"/>
    <property type="match status" value="1"/>
</dbReference>
<evidence type="ECO:0000256" key="3">
    <source>
        <dbReference type="ARBA" id="ARBA00023002"/>
    </source>
</evidence>
<dbReference type="InterPro" id="IPR004925">
    <property type="entry name" value="HpaB/PvcC/4-BUDH"/>
</dbReference>
<evidence type="ECO:0000256" key="1">
    <source>
        <dbReference type="ARBA" id="ARBA00022630"/>
    </source>
</evidence>
<dbReference type="Pfam" id="PF03241">
    <property type="entry name" value="HpaB"/>
    <property type="match status" value="1"/>
</dbReference>
<sequence>MTLKTPQEYIDDIRKMKIDLYMFGDKVENYVDHPMVRPSVNAMAMTYKLAMEAEHEDIMTATSNLTGHKVNRFTHLHQSTEDLVKKVKMQRLLGQKTGCCFQRCVGMDAFNAVYNTTFEIDAKHGTTYHQRFVKFLKYVQESDLAVDGCMTDSRGDRSKSPGDQADPDAYVHIVDRNEKGIIVRGCKMHQTGLLNSHEILVMPNNSLKENEKEWAVSFAVPLETPRIVFVYGRQSCDTRKLESGSIDVGNQYFGGQEVMAIFNDVFVPWDRVFMDGETDFSTMLVERFASYHRQSYGGCKVGVGDALIGATQAMAEYNGVSRASHVKDKIVEMCHLNETLYSCGIACSTEGRKTASGNYLVDILLANICKQNVTRFPYEIARLAQDVAGGAFVTMPSEKDFAHVEVGPLIKKYFIGKSDISAESRQRMLRLIENLTMGTAAVGYLTESMHGAGSPQAQRIMISRLINLAHRKNLAEKLAGVQENIDVDWQ</sequence>
<keyword evidence="7" id="KW-0413">Isomerase</keyword>
<dbReference type="Pfam" id="PF11794">
    <property type="entry name" value="HpaB_N"/>
    <property type="match status" value="1"/>
</dbReference>
<dbReference type="GO" id="GO:0016853">
    <property type="term" value="F:isomerase activity"/>
    <property type="evidence" value="ECO:0007669"/>
    <property type="project" value="UniProtKB-KW"/>
</dbReference>
<dbReference type="Proteomes" id="UP000183954">
    <property type="component" value="Unassembled WGS sequence"/>
</dbReference>
<dbReference type="EMBL" id="FQXJ01000007">
    <property type="protein sequence ID" value="SHI09394.1"/>
    <property type="molecule type" value="Genomic_DNA"/>
</dbReference>
<name>A0A1M5YC13_9FIRM</name>
<dbReference type="GO" id="GO:0016627">
    <property type="term" value="F:oxidoreductase activity, acting on the CH-CH group of donors"/>
    <property type="evidence" value="ECO:0007669"/>
    <property type="project" value="InterPro"/>
</dbReference>
<dbReference type="SUPFAM" id="SSF56645">
    <property type="entry name" value="Acyl-CoA dehydrogenase NM domain-like"/>
    <property type="match status" value="1"/>
</dbReference>
<dbReference type="SUPFAM" id="SSF47203">
    <property type="entry name" value="Acyl-CoA dehydrogenase C-terminal domain-like"/>
    <property type="match status" value="1"/>
</dbReference>
<dbReference type="Gene3D" id="2.40.110.10">
    <property type="entry name" value="Butyryl-CoA Dehydrogenase, subunit A, domain 2"/>
    <property type="match status" value="1"/>
</dbReference>
<dbReference type="PIRSF" id="PIRSF000331">
    <property type="entry name" value="HpaA_HpaB"/>
    <property type="match status" value="1"/>
</dbReference>
<evidence type="ECO:0000259" key="5">
    <source>
        <dbReference type="Pfam" id="PF03241"/>
    </source>
</evidence>
<dbReference type="InterPro" id="IPR046373">
    <property type="entry name" value="Acyl-CoA_Oxase/DH_mid-dom_sf"/>
</dbReference>
<evidence type="ECO:0000259" key="6">
    <source>
        <dbReference type="Pfam" id="PF11794"/>
    </source>
</evidence>
<feature type="binding site" evidence="4">
    <location>
        <position position="191"/>
    </location>
    <ligand>
        <name>FAD</name>
        <dbReference type="ChEBI" id="CHEBI:57692"/>
    </ligand>
</feature>
<dbReference type="PANTHER" id="PTHR36117:SF3">
    <property type="entry name" value="4-HYDROXYPHENYLACETATE 3-MONOOXYGENASE-RELATED"/>
    <property type="match status" value="1"/>
</dbReference>
<accession>A0A1M5YC13</accession>
<evidence type="ECO:0000313" key="7">
    <source>
        <dbReference type="EMBL" id="SHI09394.1"/>
    </source>
</evidence>
<dbReference type="InterPro" id="IPR036250">
    <property type="entry name" value="AcylCo_DH-like_C"/>
</dbReference>
<dbReference type="InterPro" id="IPR024674">
    <property type="entry name" value="HpaB/PvcC/4-BUDH_N"/>
</dbReference>
<dbReference type="InterPro" id="IPR009100">
    <property type="entry name" value="AcylCoA_DH/oxidase_NM_dom_sf"/>
</dbReference>
<keyword evidence="3" id="KW-0560">Oxidoreductase</keyword>
<feature type="domain" description="HpaB/PvcC/4-BUDH C-terminal" evidence="5">
    <location>
        <begin position="283"/>
        <end position="480"/>
    </location>
</feature>
<feature type="domain" description="HpaB/PvcC/4-BUDH N-terminal" evidence="6">
    <location>
        <begin position="5"/>
        <end position="274"/>
    </location>
</feature>
<evidence type="ECO:0000313" key="8">
    <source>
        <dbReference type="Proteomes" id="UP000183954"/>
    </source>
</evidence>
<dbReference type="InterPro" id="IPR024719">
    <property type="entry name" value="HpaB/PvcC/4-BUDH_C"/>
</dbReference>
<reference evidence="8" key="1">
    <citation type="submission" date="2016-11" db="EMBL/GenBank/DDBJ databases">
        <authorList>
            <person name="Varghese N."/>
            <person name="Submissions S."/>
        </authorList>
    </citation>
    <scope>NUCLEOTIDE SEQUENCE [LARGE SCALE GENOMIC DNA]</scope>
    <source>
        <strain evidence="8">DSM 15449</strain>
    </source>
</reference>
<keyword evidence="2 4" id="KW-0274">FAD</keyword>
<keyword evidence="1" id="KW-0285">Flavoprotein</keyword>
<dbReference type="OrthoDB" id="9785230at2"/>
<organism evidence="7 8">
    <name type="scientific">Desulfosporosinus lacus DSM 15449</name>
    <dbReference type="NCBI Taxonomy" id="1121420"/>
    <lineage>
        <taxon>Bacteria</taxon>
        <taxon>Bacillati</taxon>
        <taxon>Bacillota</taxon>
        <taxon>Clostridia</taxon>
        <taxon>Eubacteriales</taxon>
        <taxon>Desulfitobacteriaceae</taxon>
        <taxon>Desulfosporosinus</taxon>
    </lineage>
</organism>
<dbReference type="STRING" id="1121420.SAMN02746098_02419"/>
<protein>
    <submittedName>
        <fullName evidence="7">Vinylacetyl-CoA delta-isomerase</fullName>
    </submittedName>
</protein>
<gene>
    <name evidence="7" type="ORF">SAMN02746098_02419</name>
</gene>
<evidence type="ECO:0000256" key="4">
    <source>
        <dbReference type="PIRSR" id="PIRSR000331-2"/>
    </source>
</evidence>
<evidence type="ECO:0000256" key="2">
    <source>
        <dbReference type="ARBA" id="ARBA00022827"/>
    </source>
</evidence>
<dbReference type="RefSeq" id="WP_073029970.1">
    <property type="nucleotide sequence ID" value="NZ_FQXJ01000007.1"/>
</dbReference>